<comment type="catalytic activity">
    <reaction evidence="1 10">
        <text>Transfers a segment of a (1-&gt;4)-alpha-D-glucan to a new position in an acceptor, which may be glucose or a (1-&gt;4)-alpha-D-glucan.</text>
        <dbReference type="EC" id="2.4.1.25"/>
    </reaction>
</comment>
<dbReference type="Gene3D" id="3.20.20.80">
    <property type="entry name" value="Glycosidases"/>
    <property type="match status" value="1"/>
</dbReference>
<feature type="region of interest" description="Disordered" evidence="11">
    <location>
        <begin position="1"/>
        <end position="23"/>
    </location>
</feature>
<evidence type="ECO:0000256" key="2">
    <source>
        <dbReference type="ARBA" id="ARBA00005684"/>
    </source>
</evidence>
<reference evidence="13" key="1">
    <citation type="journal article" date="2019" name="Int. J. Syst. Evol. Microbiol.">
        <title>The Global Catalogue of Microorganisms (GCM) 10K type strain sequencing project: providing services to taxonomists for standard genome sequencing and annotation.</title>
        <authorList>
            <consortium name="The Broad Institute Genomics Platform"/>
            <consortium name="The Broad Institute Genome Sequencing Center for Infectious Disease"/>
            <person name="Wu L."/>
            <person name="Ma J."/>
        </authorList>
    </citation>
    <scope>NUCLEOTIDE SEQUENCE [LARGE SCALE GENOMIC DNA]</scope>
    <source>
        <strain evidence="13">CG52</strain>
    </source>
</reference>
<evidence type="ECO:0000256" key="3">
    <source>
        <dbReference type="ARBA" id="ARBA00012560"/>
    </source>
</evidence>
<keyword evidence="7 10" id="KW-0119">Carbohydrate metabolism</keyword>
<keyword evidence="5 10" id="KW-0328">Glycosyltransferase</keyword>
<organism evidence="12 13">
    <name type="scientific">Rhizobium helianthi</name>
    <dbReference type="NCBI Taxonomy" id="1132695"/>
    <lineage>
        <taxon>Bacteria</taxon>
        <taxon>Pseudomonadati</taxon>
        <taxon>Pseudomonadota</taxon>
        <taxon>Alphaproteobacteria</taxon>
        <taxon>Hyphomicrobiales</taxon>
        <taxon>Rhizobiaceae</taxon>
        <taxon>Rhizobium/Agrobacterium group</taxon>
        <taxon>Rhizobium</taxon>
    </lineage>
</organism>
<evidence type="ECO:0000313" key="12">
    <source>
        <dbReference type="EMBL" id="MFD1746732.1"/>
    </source>
</evidence>
<dbReference type="PANTHER" id="PTHR32438:SF5">
    <property type="entry name" value="4-ALPHA-GLUCANOTRANSFERASE DPE1, CHLOROPLASTIC_AMYLOPLASTIC"/>
    <property type="match status" value="1"/>
</dbReference>
<evidence type="ECO:0000256" key="11">
    <source>
        <dbReference type="SAM" id="MobiDB-lite"/>
    </source>
</evidence>
<dbReference type="InterPro" id="IPR003385">
    <property type="entry name" value="Glyco_hydro_77"/>
</dbReference>
<proteinExistence type="inferred from homology"/>
<dbReference type="PANTHER" id="PTHR32438">
    <property type="entry name" value="4-ALPHA-GLUCANOTRANSFERASE DPE1, CHLOROPLASTIC/AMYLOPLASTIC"/>
    <property type="match status" value="1"/>
</dbReference>
<dbReference type="EC" id="2.4.1.25" evidence="3 10"/>
<evidence type="ECO:0000256" key="10">
    <source>
        <dbReference type="RuleBase" id="RU361207"/>
    </source>
</evidence>
<accession>A0ABW4M6W4</accession>
<evidence type="ECO:0000256" key="7">
    <source>
        <dbReference type="ARBA" id="ARBA00023277"/>
    </source>
</evidence>
<comment type="caution">
    <text evidence="12">The sequence shown here is derived from an EMBL/GenBank/DDBJ whole genome shotgun (WGS) entry which is preliminary data.</text>
</comment>
<keyword evidence="13" id="KW-1185">Reference proteome</keyword>
<evidence type="ECO:0000256" key="1">
    <source>
        <dbReference type="ARBA" id="ARBA00000439"/>
    </source>
</evidence>
<dbReference type="GO" id="GO:0004134">
    <property type="term" value="F:4-alpha-glucanotransferase activity"/>
    <property type="evidence" value="ECO:0007669"/>
    <property type="project" value="UniProtKB-EC"/>
</dbReference>
<evidence type="ECO:0000256" key="9">
    <source>
        <dbReference type="ARBA" id="ARBA00031501"/>
    </source>
</evidence>
<evidence type="ECO:0000313" key="13">
    <source>
        <dbReference type="Proteomes" id="UP001597322"/>
    </source>
</evidence>
<dbReference type="EMBL" id="JBHUEQ010000026">
    <property type="protein sequence ID" value="MFD1746732.1"/>
    <property type="molecule type" value="Genomic_DNA"/>
</dbReference>
<protein>
    <recommendedName>
        <fullName evidence="4 10">4-alpha-glucanotransferase</fullName>
        <ecNumber evidence="3 10">2.4.1.25</ecNumber>
    </recommendedName>
    <alternativeName>
        <fullName evidence="8 10">Amylomaltase</fullName>
    </alternativeName>
    <alternativeName>
        <fullName evidence="9 10">Disproportionating enzyme</fullName>
    </alternativeName>
</protein>
<dbReference type="RefSeq" id="WP_377402917.1">
    <property type="nucleotide sequence ID" value="NZ_JBHUEQ010000026.1"/>
</dbReference>
<dbReference type="SUPFAM" id="SSF51445">
    <property type="entry name" value="(Trans)glycosidases"/>
    <property type="match status" value="1"/>
</dbReference>
<evidence type="ECO:0000256" key="6">
    <source>
        <dbReference type="ARBA" id="ARBA00022679"/>
    </source>
</evidence>
<evidence type="ECO:0000256" key="4">
    <source>
        <dbReference type="ARBA" id="ARBA00020295"/>
    </source>
</evidence>
<dbReference type="Proteomes" id="UP001597322">
    <property type="component" value="Unassembled WGS sequence"/>
</dbReference>
<evidence type="ECO:0000256" key="8">
    <source>
        <dbReference type="ARBA" id="ARBA00031423"/>
    </source>
</evidence>
<name>A0ABW4M6W4_9HYPH</name>
<evidence type="ECO:0000256" key="5">
    <source>
        <dbReference type="ARBA" id="ARBA00022676"/>
    </source>
</evidence>
<dbReference type="Pfam" id="PF02446">
    <property type="entry name" value="Glyco_hydro_77"/>
    <property type="match status" value="1"/>
</dbReference>
<keyword evidence="6 10" id="KW-0808">Transferase</keyword>
<dbReference type="InterPro" id="IPR017853">
    <property type="entry name" value="GH"/>
</dbReference>
<comment type="similarity">
    <text evidence="2 10">Belongs to the disproportionating enzyme family.</text>
</comment>
<dbReference type="NCBIfam" id="TIGR00217">
    <property type="entry name" value="malQ"/>
    <property type="match status" value="1"/>
</dbReference>
<sequence length="621" mass="69122">MAKAENSRKKKPLDPHPSPLDRLARLHGIAPTRPEADGSEVPITQETKRKLLAALNVTVDGEDLPHGPVCFLPQILSKERVWGLSLQLYELRSERNWGIGDFGDLESIAALAGQWGADFIGLNPLHAPFLADPARCSPYEPSNRRWLNPLYIAVDRIPGFEADEAVEKRAATLRNKTRIDYVALAELKLEALQGLWKRWRKGAAPQEGFLPEDFEEFREKGGRSLHLHALFEAISFAMAERDGSTGWRNWPDELQSPDSPAVEEFARSRLEEVDFHVWLQWVAHLQLMQAAEAARAAGLRIGLYLDLAVGEALDGSATWSEPDIYVSSASIGGPPDPWATTGQDWRLAAFLPDRIAQGETSPYRRMLDAAMQYAGAIRIDHAAALSRLFLIPFDDTPSDGAYVDYPREELLRVLEQASHHHHCLVIGEDLGNLPGELKEDLAAARILSYRIFSYERDARGFIPAEDYPALALACVSTHDHQTLGGWWAGADVQARIDHDLVSKKLARKDLEARPGEREDLVRILEAEDLPAPDPDETEPDDAVMDDLIVSLHRFLARTPSLLLSVRLADLTRETEPTNIPGTSDSHPNWKTKLSAGLDELPELPLLKRVVRALQDERGAAV</sequence>
<gene>
    <name evidence="12" type="primary">malQ</name>
    <name evidence="12" type="ORF">ACFSE1_14755</name>
</gene>